<feature type="transmembrane region" description="Helical" evidence="1">
    <location>
        <begin position="33"/>
        <end position="55"/>
    </location>
</feature>
<feature type="transmembrane region" description="Helical" evidence="1">
    <location>
        <begin position="653"/>
        <end position="673"/>
    </location>
</feature>
<dbReference type="Proteomes" id="UP000287171">
    <property type="component" value="Unassembled WGS sequence"/>
</dbReference>
<accession>A0A402B254</accession>
<dbReference type="RefSeq" id="WP_126626015.1">
    <property type="nucleotide sequence ID" value="NZ_BIFT01000001.1"/>
</dbReference>
<dbReference type="NCBIfam" id="TIGR03662">
    <property type="entry name" value="Chlor_Arch_YYY"/>
    <property type="match status" value="1"/>
</dbReference>
<feature type="transmembrane region" description="Helical" evidence="1">
    <location>
        <begin position="61"/>
        <end position="84"/>
    </location>
</feature>
<dbReference type="OrthoDB" id="134460at2"/>
<dbReference type="AlphaFoldDB" id="A0A402B254"/>
<evidence type="ECO:0008006" key="4">
    <source>
        <dbReference type="Google" id="ProtNLM"/>
    </source>
</evidence>
<comment type="caution">
    <text evidence="2">The sequence shown here is derived from an EMBL/GenBank/DDBJ whole genome shotgun (WGS) entry which is preliminary data.</text>
</comment>
<dbReference type="PANTHER" id="PTHR10790">
    <property type="entry name" value="TPR-DOMAIN CONTAINING PROTEIN"/>
    <property type="match status" value="1"/>
</dbReference>
<feature type="transmembrane region" description="Helical" evidence="1">
    <location>
        <begin position="96"/>
        <end position="119"/>
    </location>
</feature>
<feature type="transmembrane region" description="Helical" evidence="1">
    <location>
        <begin position="373"/>
        <end position="394"/>
    </location>
</feature>
<feature type="transmembrane region" description="Helical" evidence="1">
    <location>
        <begin position="348"/>
        <end position="366"/>
    </location>
</feature>
<dbReference type="InterPro" id="IPR018746">
    <property type="entry name" value="DUF2298"/>
</dbReference>
<evidence type="ECO:0000313" key="3">
    <source>
        <dbReference type="Proteomes" id="UP000287171"/>
    </source>
</evidence>
<keyword evidence="1" id="KW-0812">Transmembrane</keyword>
<dbReference type="PANTHER" id="PTHR10790:SF51">
    <property type="entry name" value="TETRATRICOPEPTIDE REPEAT PROTEIN"/>
    <property type="match status" value="1"/>
</dbReference>
<feature type="transmembrane region" description="Helical" evidence="1">
    <location>
        <begin position="524"/>
        <end position="544"/>
    </location>
</feature>
<dbReference type="EMBL" id="BIFT01000001">
    <property type="protein sequence ID" value="GCE25432.1"/>
    <property type="molecule type" value="Genomic_DNA"/>
</dbReference>
<evidence type="ECO:0000256" key="1">
    <source>
        <dbReference type="SAM" id="Phobius"/>
    </source>
</evidence>
<keyword evidence="1" id="KW-0472">Membrane</keyword>
<keyword evidence="3" id="KW-1185">Reference proteome</keyword>
<dbReference type="Pfam" id="PF10060">
    <property type="entry name" value="DUF2298"/>
    <property type="match status" value="1"/>
</dbReference>
<organism evidence="2 3">
    <name type="scientific">Dictyobacter alpinus</name>
    <dbReference type="NCBI Taxonomy" id="2014873"/>
    <lineage>
        <taxon>Bacteria</taxon>
        <taxon>Bacillati</taxon>
        <taxon>Chloroflexota</taxon>
        <taxon>Ktedonobacteria</taxon>
        <taxon>Ktedonobacterales</taxon>
        <taxon>Dictyobacteraceae</taxon>
        <taxon>Dictyobacter</taxon>
    </lineage>
</organism>
<feature type="transmembrane region" description="Helical" evidence="1">
    <location>
        <begin position="179"/>
        <end position="204"/>
    </location>
</feature>
<protein>
    <recommendedName>
        <fullName evidence="4">Chlor_Arch_YYY domain-containing protein</fullName>
    </recommendedName>
</protein>
<proteinExistence type="predicted"/>
<feature type="transmembrane region" description="Helical" evidence="1">
    <location>
        <begin position="288"/>
        <end position="310"/>
    </location>
</feature>
<feature type="transmembrane region" description="Helical" evidence="1">
    <location>
        <begin position="6"/>
        <end position="26"/>
    </location>
</feature>
<feature type="transmembrane region" description="Helical" evidence="1">
    <location>
        <begin position="550"/>
        <end position="567"/>
    </location>
</feature>
<feature type="transmembrane region" description="Helical" evidence="1">
    <location>
        <begin position="423"/>
        <end position="442"/>
    </location>
</feature>
<evidence type="ECO:0000313" key="2">
    <source>
        <dbReference type="EMBL" id="GCE25432.1"/>
    </source>
</evidence>
<feature type="transmembrane region" description="Helical" evidence="1">
    <location>
        <begin position="574"/>
        <end position="594"/>
    </location>
</feature>
<keyword evidence="1" id="KW-1133">Transmembrane helix</keyword>
<feature type="transmembrane region" description="Helical" evidence="1">
    <location>
        <begin position="224"/>
        <end position="247"/>
    </location>
</feature>
<feature type="transmembrane region" description="Helical" evidence="1">
    <location>
        <begin position="317"/>
        <end position="342"/>
    </location>
</feature>
<reference evidence="3" key="1">
    <citation type="submission" date="2018-12" db="EMBL/GenBank/DDBJ databases">
        <title>Tengunoibacter tsumagoiensis gen. nov., sp. nov., Dictyobacter kobayashii sp. nov., D. alpinus sp. nov., and D. joshuensis sp. nov. and description of Dictyobacteraceae fam. nov. within the order Ktedonobacterales isolated from Tengu-no-mugimeshi.</title>
        <authorList>
            <person name="Wang C.M."/>
            <person name="Zheng Y."/>
            <person name="Sakai Y."/>
            <person name="Toyoda A."/>
            <person name="Minakuchi Y."/>
            <person name="Abe K."/>
            <person name="Yokota A."/>
            <person name="Yabe S."/>
        </authorList>
    </citation>
    <scope>NUCLEOTIDE SEQUENCE [LARGE SCALE GENOMIC DNA]</scope>
    <source>
        <strain evidence="3">Uno16</strain>
    </source>
</reference>
<feature type="transmembrane region" description="Helical" evidence="1">
    <location>
        <begin position="614"/>
        <end position="632"/>
    </location>
</feature>
<name>A0A402B254_9CHLR</name>
<sequence>MSELLQMWMLVEVLGLLCLPLTFTVFRNLPDRGWAFSKALGVIILAFCVWFPLIYLPSLPYSQLFVIGIFLILAACSGFAFMLLWREILQQARRHLGYVVSCEVIFLGMMLLLGSLRALRPDIHNFEMFMDEGFVASIMRSPHFPPNDMWLAGHSINYYYYAHYTLATLAKLLNQSPSVAFNTGICFFYGLTAINLFGVTCNIVASSCQHRQRIEDQTPDEKSYLELAFPYGLLSILIALVLGNLAATQQWWTHHAEPGFIFDWFGPSRVIDGTINEFPAFSFLLSCFHAHVLTLAFTILCIGLALNCFLEPSGKGFALFGTGWLRYLNLLVTAIVIGGLFIMNGWDYPTYMGLTLVAIGIQQGLAHQPWLRLSTLLNGGLVAISLVVLSYVLYLPFYLNFISPSQGIGIASSNYHSSISGEMLIYGLFIFIFLSLLVSSALHRPLRHPSPTASTSDSQIPFIVDVPRTPLFAVGQHIEPASPVYAEYQAEGASVRVAVAEVEDHVEAEKIVTAQRLKWRRLRIFWSSLALFLVGCLVVLYLFPYYTTCVAALALALLSVSLLFYQLENRAYAYTLLLGAVAFTIIAGCEIFFLKDVFSDGTAQRMNTVFKFYFQAWALLSICSGAGLYFILDNLRYLQVSTQKARWIRRGVVGVWGSILALLILASMVYPLLASFTRYQRVDSTHPRPFLMNTRTLDGMAYLAHCQVPECIYDTSTDYEAIRWLNAHVSGDPVIVEASGQDYGYAGRVSVFTGLPTLINWPGHEVQWRINWANDPANRADFGRRSVDVDKIYTHRDPGEVLATMQRYNAQYIYVGSFEHKTYPDADLQRFGKFMAIVYQAHGVTIYKVA</sequence>
<gene>
    <name evidence="2" type="ORF">KDA_09160</name>
</gene>